<dbReference type="PANTHER" id="PTHR19211">
    <property type="entry name" value="ATP-BINDING TRANSPORT PROTEIN-RELATED"/>
    <property type="match status" value="1"/>
</dbReference>
<dbReference type="SMART" id="SM00382">
    <property type="entry name" value="AAA"/>
    <property type="match status" value="2"/>
</dbReference>
<gene>
    <name evidence="6" type="ORF">TrCOL_g5411</name>
</gene>
<feature type="compositionally biased region" description="Basic and acidic residues" evidence="4">
    <location>
        <begin position="709"/>
        <end position="735"/>
    </location>
</feature>
<dbReference type="OrthoDB" id="2110130at2759"/>
<evidence type="ECO:0000259" key="5">
    <source>
        <dbReference type="PROSITE" id="PS50893"/>
    </source>
</evidence>
<evidence type="ECO:0000256" key="1">
    <source>
        <dbReference type="ARBA" id="ARBA00022737"/>
    </source>
</evidence>
<feature type="compositionally biased region" description="Basic residues" evidence="4">
    <location>
        <begin position="75"/>
        <end position="84"/>
    </location>
</feature>
<keyword evidence="7" id="KW-1185">Reference proteome</keyword>
<dbReference type="PANTHER" id="PTHR19211:SF15">
    <property type="entry name" value="ATP-BINDING CASSETTE SUB-FAMILY F MEMBER 2"/>
    <property type="match status" value="1"/>
</dbReference>
<keyword evidence="3" id="KW-0067">ATP-binding</keyword>
<dbReference type="GO" id="GO:0016887">
    <property type="term" value="F:ATP hydrolysis activity"/>
    <property type="evidence" value="ECO:0007669"/>
    <property type="project" value="InterPro"/>
</dbReference>
<feature type="domain" description="ABC transporter" evidence="5">
    <location>
        <begin position="474"/>
        <end position="689"/>
    </location>
</feature>
<protein>
    <recommendedName>
        <fullName evidence="5">ABC transporter domain-containing protein</fullName>
    </recommendedName>
</protein>
<dbReference type="CDD" id="cd03221">
    <property type="entry name" value="ABCF_EF-3"/>
    <property type="match status" value="2"/>
</dbReference>
<dbReference type="Pfam" id="PF00005">
    <property type="entry name" value="ABC_tran"/>
    <property type="match status" value="2"/>
</dbReference>
<evidence type="ECO:0000313" key="6">
    <source>
        <dbReference type="EMBL" id="GMI40238.1"/>
    </source>
</evidence>
<keyword evidence="2" id="KW-0547">Nucleotide-binding</keyword>
<name>A0A9W7L8N9_9STRA</name>
<comment type="caution">
    <text evidence="6">The sequence shown here is derived from an EMBL/GenBank/DDBJ whole genome shotgun (WGS) entry which is preliminary data.</text>
</comment>
<dbReference type="InterPro" id="IPR050611">
    <property type="entry name" value="ABCF"/>
</dbReference>
<accession>A0A9W7L8N9</accession>
<dbReference type="Pfam" id="PF12848">
    <property type="entry name" value="ABC_tran_Xtn"/>
    <property type="match status" value="1"/>
</dbReference>
<feature type="region of interest" description="Disordered" evidence="4">
    <location>
        <begin position="701"/>
        <end position="780"/>
    </location>
</feature>
<organism evidence="6 7">
    <name type="scientific">Triparma columacea</name>
    <dbReference type="NCBI Taxonomy" id="722753"/>
    <lineage>
        <taxon>Eukaryota</taxon>
        <taxon>Sar</taxon>
        <taxon>Stramenopiles</taxon>
        <taxon>Ochrophyta</taxon>
        <taxon>Bolidophyceae</taxon>
        <taxon>Parmales</taxon>
        <taxon>Triparmaceae</taxon>
        <taxon>Triparma</taxon>
    </lineage>
</organism>
<feature type="compositionally biased region" description="Basic and acidic residues" evidence="4">
    <location>
        <begin position="52"/>
        <end position="74"/>
    </location>
</feature>
<dbReference type="Proteomes" id="UP001165065">
    <property type="component" value="Unassembled WGS sequence"/>
</dbReference>
<dbReference type="PROSITE" id="PS00211">
    <property type="entry name" value="ABC_TRANSPORTER_1"/>
    <property type="match status" value="1"/>
</dbReference>
<feature type="domain" description="ABC transporter" evidence="5">
    <location>
        <begin position="148"/>
        <end position="411"/>
    </location>
</feature>
<dbReference type="GO" id="GO:0005524">
    <property type="term" value="F:ATP binding"/>
    <property type="evidence" value="ECO:0007669"/>
    <property type="project" value="UniProtKB-KW"/>
</dbReference>
<reference evidence="7" key="1">
    <citation type="journal article" date="2023" name="Commun. Biol.">
        <title>Genome analysis of Parmales, the sister group of diatoms, reveals the evolutionary specialization of diatoms from phago-mixotrophs to photoautotrophs.</title>
        <authorList>
            <person name="Ban H."/>
            <person name="Sato S."/>
            <person name="Yoshikawa S."/>
            <person name="Yamada K."/>
            <person name="Nakamura Y."/>
            <person name="Ichinomiya M."/>
            <person name="Sato N."/>
            <person name="Blanc-Mathieu R."/>
            <person name="Endo H."/>
            <person name="Kuwata A."/>
            <person name="Ogata H."/>
        </authorList>
    </citation>
    <scope>NUCLEOTIDE SEQUENCE [LARGE SCALE GENOMIC DNA]</scope>
</reference>
<dbReference type="InterPro" id="IPR017871">
    <property type="entry name" value="ABC_transporter-like_CS"/>
</dbReference>
<evidence type="ECO:0000256" key="3">
    <source>
        <dbReference type="ARBA" id="ARBA00022840"/>
    </source>
</evidence>
<evidence type="ECO:0000313" key="7">
    <source>
        <dbReference type="Proteomes" id="UP001165065"/>
    </source>
</evidence>
<dbReference type="EMBL" id="BRYA01000123">
    <property type="protein sequence ID" value="GMI40238.1"/>
    <property type="molecule type" value="Genomic_DNA"/>
</dbReference>
<dbReference type="FunFam" id="3.40.50.300:FF:000011">
    <property type="entry name" value="Putative ABC transporter ATP-binding component"/>
    <property type="match status" value="1"/>
</dbReference>
<sequence>MATSWHQKKAKLAEAQALRDEEAALESAARAAEMAFAKDTSAAAMGGGEEQVFEKKMTKEEKKAAAKAAREAKRAAKGKGKKGKKGMDDGDEQNDPNAKLDAITDSMKEKGGTEFGEVTAADLLAERDGTICTYAQSKGGVDNRSKDINVQNFTMLHKGSVMLDESEIVLNCGNRYGLLGSNGSGKSTLLNAIGARAIPIPDGIDLFHLKEEVEATEMSALEAVMSVDKERAKLEKDAEELNDLVGAIPEDDPEADLKQEKIMDLLNMVYERLDEMDAETAEVRARAILKGLGFTHEMQGKATKDFSGGWRMRVALARALFIKPACLLLDEPTNHLDMEAVLWLEDYLAKWNRILLMISHSQDFLNGVCTHMIHLTSKKKLVYYDGNYDQFVKTSSEKIENQWKQYKWEQEQIKSMKEYIAKFGHGTAKNARQAQSKEKVLEKMVRAGLTDKPVVDKAFNFKFPEPGHLPPPVLAFQNVEFHYPNCENLYSNLDFGVDLDSRIALVGPNGAGKSTLVKLMCGELIPTNGDVRPHMHLKMSRFTQHFVDVLDLTKTPLDFFGTLYPDDAPEDLRKYLGRFGVSGKMQVQVMGELSDGQLARVVLSKMGRENPHILLLDEPTNHLDMESIDSLAEVIKDFKGGVVLVSHDMRLISQVAEEIWICDHKTVTKFDGDILAFKKHLQAELGIAKNQALKGDASVKVKGGQAATKKKEEKKIEKPGNKKDLEWGVKKEKELPPPPNATPALNNMQSLGSALPSGEVTCVPAAPPAAGGGDGECPMMGKVDWRKCDVCGKRHP</sequence>
<evidence type="ECO:0000256" key="2">
    <source>
        <dbReference type="ARBA" id="ARBA00022741"/>
    </source>
</evidence>
<feature type="region of interest" description="Disordered" evidence="4">
    <location>
        <begin position="48"/>
        <end position="98"/>
    </location>
</feature>
<dbReference type="InterPro" id="IPR027417">
    <property type="entry name" value="P-loop_NTPase"/>
</dbReference>
<evidence type="ECO:0000256" key="4">
    <source>
        <dbReference type="SAM" id="MobiDB-lite"/>
    </source>
</evidence>
<dbReference type="InterPro" id="IPR003439">
    <property type="entry name" value="ABC_transporter-like_ATP-bd"/>
</dbReference>
<dbReference type="FunFam" id="3.40.50.300:FF:000104">
    <property type="entry name" value="ATP-binding cassette sub-family F member 3"/>
    <property type="match status" value="1"/>
</dbReference>
<dbReference type="AlphaFoldDB" id="A0A9W7L8N9"/>
<keyword evidence="1" id="KW-0677">Repeat</keyword>
<proteinExistence type="predicted"/>
<dbReference type="PROSITE" id="PS50893">
    <property type="entry name" value="ABC_TRANSPORTER_2"/>
    <property type="match status" value="2"/>
</dbReference>
<dbReference type="InterPro" id="IPR032781">
    <property type="entry name" value="ABC_tran_Xtn"/>
</dbReference>
<dbReference type="SUPFAM" id="SSF52540">
    <property type="entry name" value="P-loop containing nucleoside triphosphate hydrolases"/>
    <property type="match status" value="2"/>
</dbReference>
<dbReference type="Gene3D" id="3.40.50.300">
    <property type="entry name" value="P-loop containing nucleotide triphosphate hydrolases"/>
    <property type="match status" value="2"/>
</dbReference>
<dbReference type="InterPro" id="IPR003593">
    <property type="entry name" value="AAA+_ATPase"/>
</dbReference>